<evidence type="ECO:0000313" key="2">
    <source>
        <dbReference type="EMBL" id="DAD24777.1"/>
    </source>
</evidence>
<name>A0A822XWS5_NELNU</name>
<gene>
    <name evidence="2" type="ORF">HUJ06_026241</name>
</gene>
<organism evidence="2 3">
    <name type="scientific">Nelumbo nucifera</name>
    <name type="common">Sacred lotus</name>
    <dbReference type="NCBI Taxonomy" id="4432"/>
    <lineage>
        <taxon>Eukaryota</taxon>
        <taxon>Viridiplantae</taxon>
        <taxon>Streptophyta</taxon>
        <taxon>Embryophyta</taxon>
        <taxon>Tracheophyta</taxon>
        <taxon>Spermatophyta</taxon>
        <taxon>Magnoliopsida</taxon>
        <taxon>Proteales</taxon>
        <taxon>Nelumbonaceae</taxon>
        <taxon>Nelumbo</taxon>
    </lineage>
</organism>
<accession>A0A822XWS5</accession>
<feature type="region of interest" description="Disordered" evidence="1">
    <location>
        <begin position="1"/>
        <end position="25"/>
    </location>
</feature>
<dbReference type="Proteomes" id="UP000607653">
    <property type="component" value="Unassembled WGS sequence"/>
</dbReference>
<proteinExistence type="predicted"/>
<keyword evidence="3" id="KW-1185">Reference proteome</keyword>
<reference evidence="2 3" key="1">
    <citation type="journal article" date="2020" name="Mol. Biol. Evol.">
        <title>Distinct Expression and Methylation Patterns for Genes with Different Fates following a Single Whole-Genome Duplication in Flowering Plants.</title>
        <authorList>
            <person name="Shi T."/>
            <person name="Rahmani R.S."/>
            <person name="Gugger P.F."/>
            <person name="Wang M."/>
            <person name="Li H."/>
            <person name="Zhang Y."/>
            <person name="Li Z."/>
            <person name="Wang Q."/>
            <person name="Van de Peer Y."/>
            <person name="Marchal K."/>
            <person name="Chen J."/>
        </authorList>
    </citation>
    <scope>NUCLEOTIDE SEQUENCE [LARGE SCALE GENOMIC DNA]</scope>
    <source>
        <tissue evidence="2">Leaf</tissue>
    </source>
</reference>
<evidence type="ECO:0000256" key="1">
    <source>
        <dbReference type="SAM" id="MobiDB-lite"/>
    </source>
</evidence>
<protein>
    <submittedName>
        <fullName evidence="2">Uncharacterized protein</fullName>
    </submittedName>
</protein>
<comment type="caution">
    <text evidence="2">The sequence shown here is derived from an EMBL/GenBank/DDBJ whole genome shotgun (WGS) entry which is preliminary data.</text>
</comment>
<dbReference type="AlphaFoldDB" id="A0A822XWS5"/>
<evidence type="ECO:0000313" key="3">
    <source>
        <dbReference type="Proteomes" id="UP000607653"/>
    </source>
</evidence>
<sequence>MARPSPSLWGVDLSEVQPPNPNQSE</sequence>
<dbReference type="EMBL" id="DUZY01000001">
    <property type="protein sequence ID" value="DAD24777.1"/>
    <property type="molecule type" value="Genomic_DNA"/>
</dbReference>